<feature type="domain" description="Protein kinase" evidence="6">
    <location>
        <begin position="59"/>
        <end position="315"/>
    </location>
</feature>
<dbReference type="Pfam" id="PF00069">
    <property type="entry name" value="Pkinase"/>
    <property type="match status" value="1"/>
</dbReference>
<name>A0ABN9Y6H0_9DINO</name>
<comment type="similarity">
    <text evidence="4">Belongs to the protein kinase superfamily.</text>
</comment>
<evidence type="ECO:0000313" key="8">
    <source>
        <dbReference type="Proteomes" id="UP001189429"/>
    </source>
</evidence>
<evidence type="ECO:0000256" key="1">
    <source>
        <dbReference type="ARBA" id="ARBA00022741"/>
    </source>
</evidence>
<evidence type="ECO:0000256" key="3">
    <source>
        <dbReference type="PROSITE-ProRule" id="PRU10141"/>
    </source>
</evidence>
<reference evidence="7" key="1">
    <citation type="submission" date="2023-10" db="EMBL/GenBank/DDBJ databases">
        <authorList>
            <person name="Chen Y."/>
            <person name="Shah S."/>
            <person name="Dougan E. K."/>
            <person name="Thang M."/>
            <person name="Chan C."/>
        </authorList>
    </citation>
    <scope>NUCLEOTIDE SEQUENCE [LARGE SCALE GENOMIC DNA]</scope>
</reference>
<dbReference type="InterPro" id="IPR017441">
    <property type="entry name" value="Protein_kinase_ATP_BS"/>
</dbReference>
<feature type="binding site" evidence="3">
    <location>
        <position position="90"/>
    </location>
    <ligand>
        <name>ATP</name>
        <dbReference type="ChEBI" id="CHEBI:30616"/>
    </ligand>
</feature>
<keyword evidence="1 3" id="KW-0547">Nucleotide-binding</keyword>
<dbReference type="InterPro" id="IPR008271">
    <property type="entry name" value="Ser/Thr_kinase_AS"/>
</dbReference>
<dbReference type="PANTHER" id="PTHR24347">
    <property type="entry name" value="SERINE/THREONINE-PROTEIN KINASE"/>
    <property type="match status" value="1"/>
</dbReference>
<comment type="caution">
    <text evidence="7">The sequence shown here is derived from an EMBL/GenBank/DDBJ whole genome shotgun (WGS) entry which is preliminary data.</text>
</comment>
<dbReference type="SMART" id="SM00220">
    <property type="entry name" value="S_TKc"/>
    <property type="match status" value="1"/>
</dbReference>
<keyword evidence="4" id="KW-0418">Kinase</keyword>
<feature type="compositionally biased region" description="Polar residues" evidence="5">
    <location>
        <begin position="1"/>
        <end position="22"/>
    </location>
</feature>
<organism evidence="7 8">
    <name type="scientific">Prorocentrum cordatum</name>
    <dbReference type="NCBI Taxonomy" id="2364126"/>
    <lineage>
        <taxon>Eukaryota</taxon>
        <taxon>Sar</taxon>
        <taxon>Alveolata</taxon>
        <taxon>Dinophyceae</taxon>
        <taxon>Prorocentrales</taxon>
        <taxon>Prorocentraceae</taxon>
        <taxon>Prorocentrum</taxon>
    </lineage>
</organism>
<dbReference type="PROSITE" id="PS00107">
    <property type="entry name" value="PROTEIN_KINASE_ATP"/>
    <property type="match status" value="1"/>
</dbReference>
<feature type="compositionally biased region" description="Basic and acidic residues" evidence="5">
    <location>
        <begin position="23"/>
        <end position="32"/>
    </location>
</feature>
<keyword evidence="8" id="KW-1185">Reference proteome</keyword>
<dbReference type="SUPFAM" id="SSF56112">
    <property type="entry name" value="Protein kinase-like (PK-like)"/>
    <property type="match status" value="1"/>
</dbReference>
<evidence type="ECO:0000256" key="4">
    <source>
        <dbReference type="RuleBase" id="RU000304"/>
    </source>
</evidence>
<evidence type="ECO:0000313" key="7">
    <source>
        <dbReference type="EMBL" id="CAK0907927.1"/>
    </source>
</evidence>
<dbReference type="Proteomes" id="UP001189429">
    <property type="component" value="Unassembled WGS sequence"/>
</dbReference>
<keyword evidence="2 3" id="KW-0067">ATP-binding</keyword>
<dbReference type="CDD" id="cd05117">
    <property type="entry name" value="STKc_CAMK"/>
    <property type="match status" value="1"/>
</dbReference>
<sequence>MGSTVTKSRAGTSSGTVSSNKPATRESVTDLEKVEKMSGKIAVSGRYHRPPKKMSEDYVVQEAVLGSGLNGEVKIAVSRHNPSSQKYAMKPLKLASIAPEDRSMLVSEVEVFLSLDHPHVTRLYDVYEEPEMLYLIMECMEGGELFDRIVKLKTFREQDAAETVNQMLLAVNYLHSHGMVHRDLKLENFLYDKKGSNHIKLIDFGFSKVWDPSAKMHASCGTLSYVAPEVLQCSYTNKCDLWSLGVITFILLAGYMPFAGSDAQQRQNIKAGNYKMKPERWVKVSAEGKDFTFGLLQREPARRLSAEQALAHKWLKYSVANHESLVYSINFVFSVNSRLESMR</sequence>
<evidence type="ECO:0000256" key="2">
    <source>
        <dbReference type="ARBA" id="ARBA00022840"/>
    </source>
</evidence>
<dbReference type="InterPro" id="IPR000719">
    <property type="entry name" value="Prot_kinase_dom"/>
</dbReference>
<dbReference type="PROSITE" id="PS50011">
    <property type="entry name" value="PROTEIN_KINASE_DOM"/>
    <property type="match status" value="1"/>
</dbReference>
<keyword evidence="4" id="KW-0723">Serine/threonine-protein kinase</keyword>
<dbReference type="EMBL" id="CAUYUJ010021934">
    <property type="protein sequence ID" value="CAK0907927.1"/>
    <property type="molecule type" value="Genomic_DNA"/>
</dbReference>
<feature type="region of interest" description="Disordered" evidence="5">
    <location>
        <begin position="1"/>
        <end position="32"/>
    </location>
</feature>
<accession>A0ABN9Y6H0</accession>
<dbReference type="Gene3D" id="3.30.200.20">
    <property type="entry name" value="Phosphorylase Kinase, domain 1"/>
    <property type="match status" value="1"/>
</dbReference>
<dbReference type="Gene3D" id="1.10.510.10">
    <property type="entry name" value="Transferase(Phosphotransferase) domain 1"/>
    <property type="match status" value="1"/>
</dbReference>
<evidence type="ECO:0000256" key="5">
    <source>
        <dbReference type="SAM" id="MobiDB-lite"/>
    </source>
</evidence>
<proteinExistence type="inferred from homology"/>
<dbReference type="InterPro" id="IPR011009">
    <property type="entry name" value="Kinase-like_dom_sf"/>
</dbReference>
<dbReference type="PROSITE" id="PS00108">
    <property type="entry name" value="PROTEIN_KINASE_ST"/>
    <property type="match status" value="1"/>
</dbReference>
<evidence type="ECO:0000259" key="6">
    <source>
        <dbReference type="PROSITE" id="PS50011"/>
    </source>
</evidence>
<protein>
    <recommendedName>
        <fullName evidence="6">Protein kinase domain-containing protein</fullName>
    </recommendedName>
</protein>
<gene>
    <name evidence="7" type="ORF">PCOR1329_LOCUS82763</name>
</gene>
<keyword evidence="4" id="KW-0808">Transferase</keyword>